<dbReference type="GO" id="GO:0005524">
    <property type="term" value="F:ATP binding"/>
    <property type="evidence" value="ECO:0007669"/>
    <property type="project" value="InterPro"/>
</dbReference>
<dbReference type="GeneID" id="67017769"/>
<evidence type="ECO:0000256" key="1">
    <source>
        <dbReference type="SAM" id="MobiDB-lite"/>
    </source>
</evidence>
<evidence type="ECO:0000313" key="3">
    <source>
        <dbReference type="EMBL" id="CAG5160948.1"/>
    </source>
</evidence>
<dbReference type="InterPro" id="IPR010730">
    <property type="entry name" value="HET"/>
</dbReference>
<feature type="domain" description="Protein kinase" evidence="2">
    <location>
        <begin position="52"/>
        <end position="353"/>
    </location>
</feature>
<dbReference type="RefSeq" id="XP_043169491.1">
    <property type="nucleotide sequence ID" value="XM_043313556.1"/>
</dbReference>
<comment type="caution">
    <text evidence="3">The sequence shown here is derived from an EMBL/GenBank/DDBJ whole genome shotgun (WGS) entry which is preliminary data.</text>
</comment>
<dbReference type="SUPFAM" id="SSF56112">
    <property type="entry name" value="Protein kinase-like (PK-like)"/>
    <property type="match status" value="1"/>
</dbReference>
<reference evidence="3" key="1">
    <citation type="submission" date="2021-05" db="EMBL/GenBank/DDBJ databases">
        <authorList>
            <person name="Stam R."/>
        </authorList>
    </citation>
    <scope>NUCLEOTIDE SEQUENCE</scope>
    <source>
        <strain evidence="3">CS162</strain>
    </source>
</reference>
<accession>A0A8J2I3H9</accession>
<dbReference type="Gene3D" id="1.10.510.10">
    <property type="entry name" value="Transferase(Phosphotransferase) domain 1"/>
    <property type="match status" value="1"/>
</dbReference>
<dbReference type="PROSITE" id="PS00108">
    <property type="entry name" value="PROTEIN_KINASE_ST"/>
    <property type="match status" value="1"/>
</dbReference>
<evidence type="ECO:0000259" key="2">
    <source>
        <dbReference type="PROSITE" id="PS50011"/>
    </source>
</evidence>
<dbReference type="InterPro" id="IPR008271">
    <property type="entry name" value="Ser/Thr_kinase_AS"/>
</dbReference>
<protein>
    <recommendedName>
        <fullName evidence="2">Protein kinase domain-containing protein</fullName>
    </recommendedName>
</protein>
<dbReference type="EMBL" id="CAJRGZ010000019">
    <property type="protein sequence ID" value="CAG5160948.1"/>
    <property type="molecule type" value="Genomic_DNA"/>
</dbReference>
<dbReference type="Pfam" id="PF00069">
    <property type="entry name" value="Pkinase"/>
    <property type="match status" value="1"/>
</dbReference>
<dbReference type="Pfam" id="PF06985">
    <property type="entry name" value="HET"/>
    <property type="match status" value="1"/>
</dbReference>
<dbReference type="AlphaFoldDB" id="A0A8J2I3H9"/>
<sequence>MDDRDLPISYQHNRRMPWLSEFCDEQWKFLAPVFSTTQYNHNLEEAHIIPFVRKSQSSGEGSFGVVSQYVVHKRHIDPEGVHDTAFAVKEIKAGDDAQEVVEHWEKEVKALRTMNGLNQDHIVRFITAFRRRREHGGEEHYLIFEWADGGNLRSMWKREPSPVLTEALVKDTMFQILGLARALEAAHNRPNGASYRHGDLKPENILCFQNGRTIGTLKIGDWGEAKEHGEVTEMRPSKTTAKYGTRLYEAPEVETGVKPKYLDQSPKRRSRLYDIWAMGCITLEFIIWLLKGYEGLTRFRQDLGDGSFYEISIENGKKVAHVHSTAISWMDKMEEDPRCRAGSTAIGDLLELVRIALLVVKLPRRLGTNLSDQSERHRTDSGVSGPRLDASGSLANGTPFDDGGVTDVPPAVGVPSLSITPAEAEPQRIPLQPEPEAPGPARCLATDFRSRMEGILAEDRDGDEGYWLTSWVQPLEFRPALDTAVPPSPTTDVYSGEIFQSSSSEEIQPVTRGLVAPAQRRIDYAPPELDEDDWKYQSGNDIALTLFASLREKKILEPSNVTISSRLCSTCASLREEVFSPGFSKSYDIGTLRMSAKSRRCDLCVLLWQTIVRNGGVSSSSIKLDRTGSFLRMKSNGLPVLSIIHYPEQPPIITSDGQVGFVQLPKAGSNTHLEVIQHWLRDCDHHHNCSPSPQATNGSRVRLPTRLIDVGSDDDDMVRLWETKPSDVGEWVALSHKWGSKHLSTVPETLQDHLNGLKLEALPDTFKDAVKVTRALGRRHLWIDSLCVIQGPRGDFMTEAKRMEEVYSGAYCVIAASCAADHYDGFLKPRGRRECVGLRGHGKDQTPFYVCQNIDNFKDDVLGGELHSRGWVLQEHALARRTLFFTEHQTYFECGNGVRCETSTKLSNPLAAFLGDPDFPHIISNATQGEKILRYQELYRKFSRLGLSKSYDRPTAIDGLQQRLLRTMRVRGGFGIFDEGVDRGLLRRSLLWRRGVDTESLSRIHFPTESVVSKVPSWSWMAYTGGIDYLQPDFGYFEWEDLQSPWASNSPANVSSTDFHIANIALNATAR</sequence>
<name>A0A8J2I3H9_9PLEO</name>
<proteinExistence type="predicted"/>
<dbReference type="InterPro" id="IPR000719">
    <property type="entry name" value="Prot_kinase_dom"/>
</dbReference>
<dbReference type="PANTHER" id="PTHR33112">
    <property type="entry name" value="DOMAIN PROTEIN, PUTATIVE-RELATED"/>
    <property type="match status" value="1"/>
</dbReference>
<feature type="region of interest" description="Disordered" evidence="1">
    <location>
        <begin position="371"/>
        <end position="402"/>
    </location>
</feature>
<gene>
    <name evidence="3" type="ORF">ALTATR162_LOCUS5936</name>
</gene>
<dbReference type="InterPro" id="IPR011009">
    <property type="entry name" value="Kinase-like_dom_sf"/>
</dbReference>
<dbReference type="SMART" id="SM00220">
    <property type="entry name" value="S_TKc"/>
    <property type="match status" value="1"/>
</dbReference>
<dbReference type="PANTHER" id="PTHR33112:SF10">
    <property type="entry name" value="TOL"/>
    <property type="match status" value="1"/>
</dbReference>
<organism evidence="3 4">
    <name type="scientific">Alternaria atra</name>
    <dbReference type="NCBI Taxonomy" id="119953"/>
    <lineage>
        <taxon>Eukaryota</taxon>
        <taxon>Fungi</taxon>
        <taxon>Dikarya</taxon>
        <taxon>Ascomycota</taxon>
        <taxon>Pezizomycotina</taxon>
        <taxon>Dothideomycetes</taxon>
        <taxon>Pleosporomycetidae</taxon>
        <taxon>Pleosporales</taxon>
        <taxon>Pleosporineae</taxon>
        <taxon>Pleosporaceae</taxon>
        <taxon>Alternaria</taxon>
        <taxon>Alternaria sect. Ulocladioides</taxon>
    </lineage>
</organism>
<dbReference type="OrthoDB" id="3692296at2759"/>
<dbReference type="PROSITE" id="PS50011">
    <property type="entry name" value="PROTEIN_KINASE_DOM"/>
    <property type="match status" value="1"/>
</dbReference>
<evidence type="ECO:0000313" key="4">
    <source>
        <dbReference type="Proteomes" id="UP000676310"/>
    </source>
</evidence>
<dbReference type="Proteomes" id="UP000676310">
    <property type="component" value="Unassembled WGS sequence"/>
</dbReference>
<dbReference type="GO" id="GO:0004672">
    <property type="term" value="F:protein kinase activity"/>
    <property type="evidence" value="ECO:0007669"/>
    <property type="project" value="InterPro"/>
</dbReference>
<keyword evidence="4" id="KW-1185">Reference proteome</keyword>